<gene>
    <name evidence="2" type="ORF">W59_29919</name>
</gene>
<protein>
    <recommendedName>
        <fullName evidence="1">Contractile injection system tube protein N-terminal domain-containing protein</fullName>
    </recommendedName>
</protein>
<dbReference type="Gene3D" id="3.10.350.10">
    <property type="entry name" value="LysM domain"/>
    <property type="match status" value="1"/>
</dbReference>
<dbReference type="InterPro" id="IPR045361">
    <property type="entry name" value="CIS_tube_prot_N"/>
</dbReference>
<dbReference type="InterPro" id="IPR036779">
    <property type="entry name" value="LysM_dom_sf"/>
</dbReference>
<dbReference type="RefSeq" id="WP_007300287.1">
    <property type="nucleotide sequence ID" value="NZ_AJJH01000162.1"/>
</dbReference>
<comment type="caution">
    <text evidence="2">The sequence shown here is derived from an EMBL/GenBank/DDBJ whole genome shotgun (WGS) entry which is preliminary data.</text>
</comment>
<dbReference type="Proteomes" id="UP000006447">
    <property type="component" value="Unassembled WGS sequence"/>
</dbReference>
<name>I0WDL9_RHOOP</name>
<evidence type="ECO:0000259" key="1">
    <source>
        <dbReference type="Pfam" id="PF19266"/>
    </source>
</evidence>
<organism evidence="2 3">
    <name type="scientific">Rhodococcus opacus RKJ300 = JCM 13270</name>
    <dbReference type="NCBI Taxonomy" id="1165867"/>
    <lineage>
        <taxon>Bacteria</taxon>
        <taxon>Bacillati</taxon>
        <taxon>Actinomycetota</taxon>
        <taxon>Actinomycetes</taxon>
        <taxon>Mycobacteriales</taxon>
        <taxon>Nocardiaceae</taxon>
        <taxon>Rhodococcus</taxon>
    </lineage>
</organism>
<evidence type="ECO:0000313" key="3">
    <source>
        <dbReference type="Proteomes" id="UP000006447"/>
    </source>
</evidence>
<dbReference type="AlphaFoldDB" id="I0WDL9"/>
<dbReference type="EMBL" id="AJJH01000162">
    <property type="protein sequence ID" value="EID74485.1"/>
    <property type="molecule type" value="Genomic_DNA"/>
</dbReference>
<evidence type="ECO:0000313" key="2">
    <source>
        <dbReference type="EMBL" id="EID74485.1"/>
    </source>
</evidence>
<feature type="domain" description="Contractile injection system tube protein N-terminal" evidence="1">
    <location>
        <begin position="15"/>
        <end position="158"/>
    </location>
</feature>
<dbReference type="Pfam" id="PF19266">
    <property type="entry name" value="CIS_tube"/>
    <property type="match status" value="1"/>
</dbReference>
<reference evidence="2 3" key="1">
    <citation type="journal article" date="2012" name="J. Bacteriol.">
        <title>Draft genome sequence of the nitrophenol-degrading actinomycete Rhodococcus imtechensis RKJ300.</title>
        <authorList>
            <person name="Vikram S."/>
            <person name="Kumar S."/>
            <person name="Subramanian S."/>
            <person name="Raghava G.P."/>
        </authorList>
    </citation>
    <scope>NUCLEOTIDE SEQUENCE [LARGE SCALE GENOMIC DNA]</scope>
    <source>
        <strain evidence="2 3">RKJ300</strain>
    </source>
</reference>
<proteinExistence type="predicted"/>
<dbReference type="CDD" id="cd00118">
    <property type="entry name" value="LysM"/>
    <property type="match status" value="1"/>
</dbReference>
<accession>I0WDL9</accession>
<dbReference type="PATRIC" id="fig|1165867.3.peg.6120"/>
<sequence length="226" mass="24899">MAVLAKARFHRLATPSDSQGQTLDVQFNPSELTFTKAAQVAEIPVPGLDTPLLQYVRGQAETLSIELFFDSTEEGTGAEATPVTKRTDKFYDLIKAEKPTHAPPVLLFTWGGTAFPGTNRDAFRCVVTSVRQQYTMFAPNGVPLRAKLTVDLKEYKPLRLHLQELGFLSADHTKATVARDGDTLAAIAYREYGDVREWRRIAVENKIADPLALRAGTVLRVPKGAS</sequence>
<dbReference type="InterPro" id="IPR018392">
    <property type="entry name" value="LysM"/>
</dbReference>